<keyword evidence="7" id="KW-0407">Ion channel</keyword>
<keyword evidence="4 10" id="KW-1133">Transmembrane helix</keyword>
<feature type="region of interest" description="Disordered" evidence="9">
    <location>
        <begin position="491"/>
        <end position="516"/>
    </location>
</feature>
<evidence type="ECO:0000256" key="3">
    <source>
        <dbReference type="ARBA" id="ARBA00022692"/>
    </source>
</evidence>
<feature type="transmembrane region" description="Helical" evidence="10">
    <location>
        <begin position="871"/>
        <end position="891"/>
    </location>
</feature>
<dbReference type="InterPro" id="IPR032415">
    <property type="entry name" value="TRPM_tetra"/>
</dbReference>
<keyword evidence="6 10" id="KW-0472">Membrane</keyword>
<organism evidence="15 16">
    <name type="scientific">Cyprinus carpio</name>
    <name type="common">Common carp</name>
    <dbReference type="NCBI Taxonomy" id="7962"/>
    <lineage>
        <taxon>Eukaryota</taxon>
        <taxon>Metazoa</taxon>
        <taxon>Chordata</taxon>
        <taxon>Craniata</taxon>
        <taxon>Vertebrata</taxon>
        <taxon>Euteleostomi</taxon>
        <taxon>Actinopterygii</taxon>
        <taxon>Neopterygii</taxon>
        <taxon>Teleostei</taxon>
        <taxon>Ostariophysi</taxon>
        <taxon>Cypriniformes</taxon>
        <taxon>Cyprinidae</taxon>
        <taxon>Cyprininae</taxon>
        <taxon>Cyprinus</taxon>
    </lineage>
</organism>
<dbReference type="PANTHER" id="PTHR13800">
    <property type="entry name" value="TRANSIENT RECEPTOR POTENTIAL CATION CHANNEL, SUBFAMILY M, MEMBER 6"/>
    <property type="match status" value="1"/>
</dbReference>
<dbReference type="Ensembl" id="ENSCCRT00015016021.1">
    <property type="protein sequence ID" value="ENSCCRP00015015474.1"/>
    <property type="gene ID" value="ENSCCRG00015000971.1"/>
</dbReference>
<feature type="domain" description="Ion transport" evidence="11">
    <location>
        <begin position="746"/>
        <end position="981"/>
    </location>
</feature>
<dbReference type="Pfam" id="PF18139">
    <property type="entry name" value="LSDAT_euk"/>
    <property type="match status" value="1"/>
</dbReference>
<feature type="transmembrane region" description="Helical" evidence="10">
    <location>
        <begin position="802"/>
        <end position="820"/>
    </location>
</feature>
<proteinExistence type="predicted"/>
<evidence type="ECO:0000259" key="14">
    <source>
        <dbReference type="Pfam" id="PF25508"/>
    </source>
</evidence>
<dbReference type="GO" id="GO:0005886">
    <property type="term" value="C:plasma membrane"/>
    <property type="evidence" value="ECO:0007669"/>
    <property type="project" value="TreeGrafter"/>
</dbReference>
<dbReference type="InterPro" id="IPR057366">
    <property type="entry name" value="TRPM-like"/>
</dbReference>
<feature type="domain" description="TRPM tetramerisation" evidence="12">
    <location>
        <begin position="1077"/>
        <end position="1131"/>
    </location>
</feature>
<comment type="subcellular location">
    <subcellularLocation>
        <location evidence="1">Membrane</location>
        <topology evidence="1">Multi-pass membrane protein</topology>
    </subcellularLocation>
</comment>
<protein>
    <submittedName>
        <fullName evidence="15">Transient receptor potential cation channel, subfamily M, member 1b</fullName>
    </submittedName>
</protein>
<evidence type="ECO:0000259" key="11">
    <source>
        <dbReference type="Pfam" id="PF00520"/>
    </source>
</evidence>
<dbReference type="PANTHER" id="PTHR13800:SF13">
    <property type="entry name" value="TRANSIENT RECEPTOR POTENTIAL CATION CHANNEL SUBFAMILY M MEMBER 1"/>
    <property type="match status" value="1"/>
</dbReference>
<dbReference type="InterPro" id="IPR050927">
    <property type="entry name" value="TRPM"/>
</dbReference>
<evidence type="ECO:0000256" key="7">
    <source>
        <dbReference type="ARBA" id="ARBA00023303"/>
    </source>
</evidence>
<evidence type="ECO:0000256" key="6">
    <source>
        <dbReference type="ARBA" id="ARBA00023136"/>
    </source>
</evidence>
<feature type="transmembrane region" description="Helical" evidence="10">
    <location>
        <begin position="735"/>
        <end position="754"/>
    </location>
</feature>
<dbReference type="AlphaFoldDB" id="A0A8C1T021"/>
<keyword evidence="3 10" id="KW-0812">Transmembrane</keyword>
<evidence type="ECO:0000256" key="8">
    <source>
        <dbReference type="ARBA" id="ARBA00034269"/>
    </source>
</evidence>
<evidence type="ECO:0000259" key="13">
    <source>
        <dbReference type="Pfam" id="PF18139"/>
    </source>
</evidence>
<evidence type="ECO:0000256" key="1">
    <source>
        <dbReference type="ARBA" id="ARBA00004141"/>
    </source>
</evidence>
<sequence>TTTNKPSEENQLVHVDPPQEKWSVVKHTQIAPTDAYGIIEFQGGGFVNKAMYIRVSHDTKPDNLLHLMVKEWQLELPTLLISVHGGLQNFDMQPKLKQVFGKGLIKAAVTTGAWIFTGGVSTGVIRHVGDALKDHSSKSRGKVCAIGIAPWGILESKEDLIGKDVNKPYQAISNPLSKLAVLNNSHSHFILSDNGTCGKYGAEVKLRRQLEKHISLQKINTRLGQGVPVVCLIVEGGPNVISIVLESLREEPPVPVVVCDGSGRASDIISFAHKYSEIEGLVNEDVKEQLLVTIQKTFNYNKMQSGQILLMVIECMKKRELITVFRMGAEGQDDIEMAILTALLKGTNASAPDQLSLALAWNRVDIARNQIFVYGHNLPVSEIFTFLRAPSLVPQSPAQHHLTKSRKEQLNKLGPANTLHIVVRDVKKVNFVLLMSKGNLPPDYQITLIDIGLVLEYLMGGAYRCNYTRKNFRALYNNLYGLKRPKALKLLGMEDDEPRPKGKKKQKKKKEEEEDIDVDDPEVCRFQYPFHELMVWAVLMKRQKMSLFLWQRGEEGMAKALVACKLLKAMAHESSQSEMVDDISQDLDNNSKEFGTLAYELLDQSYKHDEQLAMKLLTYELKNWSNSTCLKLAVAAKHRDFIAHTCSQMLLTDMWMGSLRMGKNPGLKVILSLIFPPFILLLDFRLGDDTSHQVTDANAETASKKGDEEEGNKKMRRIPIGTKIFEFYNAPFTKFWFNTISYLGYLMLYNYIVLVKMERWPCIQEWFVISYIITLGLEKVRQILMSEPGKLKQKINVWLEEYWNITDLAAISTFLLGLLLRLQHEPYMGYGRVIYCVDIIFWYIRVLDIFGVNKYLGPYVMMIGKMMIDMLYFVVIMLVVLMSFGVARQAILHPDEEPTWRLARNIFYMPYWMIYGEVFADSIDPPCGENLYDEDGKKLPPCIPGAWLTPAIMACYLLVANILLVNLLIAVFNNTFFEVKSISNQVWKFQRYQLIMTFHDRPVLPPPMIIFSHLYILFRKLCCRCSKKKEGELDEKDKGLKLILTPEELKMLYEFEEQCVEEYFREKEDEQQSSNNERIRVTNERVENMSMRLEEVNERENTMKASLQTVDLRLSQLEEINGRMVNALERLVGIDHSELTRTRSSASSICDPSSLQRHSSINSVKNTLCDSMYPCYPC</sequence>
<name>A0A8C1T021_CYPCA</name>
<evidence type="ECO:0000256" key="9">
    <source>
        <dbReference type="SAM" id="MobiDB-lite"/>
    </source>
</evidence>
<dbReference type="InterPro" id="IPR041491">
    <property type="entry name" value="TRPM_SLOG"/>
</dbReference>
<dbReference type="GO" id="GO:0051262">
    <property type="term" value="P:protein tetramerization"/>
    <property type="evidence" value="ECO:0007669"/>
    <property type="project" value="InterPro"/>
</dbReference>
<dbReference type="Proteomes" id="UP000694700">
    <property type="component" value="Unplaced"/>
</dbReference>
<dbReference type="Pfam" id="PF25508">
    <property type="entry name" value="TRPM2"/>
    <property type="match status" value="1"/>
</dbReference>
<evidence type="ECO:0000256" key="4">
    <source>
        <dbReference type="ARBA" id="ARBA00022989"/>
    </source>
</evidence>
<evidence type="ECO:0000256" key="5">
    <source>
        <dbReference type="ARBA" id="ARBA00023065"/>
    </source>
</evidence>
<reference evidence="15" key="1">
    <citation type="submission" date="2025-08" db="UniProtKB">
        <authorList>
            <consortium name="Ensembl"/>
        </authorList>
    </citation>
    <scope>IDENTIFICATION</scope>
</reference>
<evidence type="ECO:0000256" key="10">
    <source>
        <dbReference type="SAM" id="Phobius"/>
    </source>
</evidence>
<keyword evidence="5" id="KW-0406">Ion transport</keyword>
<dbReference type="Pfam" id="PF00520">
    <property type="entry name" value="Ion_trans"/>
    <property type="match status" value="1"/>
</dbReference>
<accession>A0A8C1T021</accession>
<dbReference type="InterPro" id="IPR037162">
    <property type="entry name" value="TRPM_tetra_sf"/>
</dbReference>
<evidence type="ECO:0000313" key="16">
    <source>
        <dbReference type="Proteomes" id="UP000694700"/>
    </source>
</evidence>
<dbReference type="GO" id="GO:0005262">
    <property type="term" value="F:calcium channel activity"/>
    <property type="evidence" value="ECO:0007669"/>
    <property type="project" value="TreeGrafter"/>
</dbReference>
<feature type="transmembrane region" description="Helical" evidence="10">
    <location>
        <begin position="947"/>
        <end position="972"/>
    </location>
</feature>
<evidence type="ECO:0000259" key="12">
    <source>
        <dbReference type="Pfam" id="PF16519"/>
    </source>
</evidence>
<dbReference type="Gene3D" id="1.20.5.1010">
    <property type="entry name" value="TRPM, tetramerisation domain"/>
    <property type="match status" value="1"/>
</dbReference>
<evidence type="ECO:0000313" key="15">
    <source>
        <dbReference type="Ensembl" id="ENSCCRP00015015474.1"/>
    </source>
</evidence>
<dbReference type="Pfam" id="PF16519">
    <property type="entry name" value="TRPM_tetra"/>
    <property type="match status" value="1"/>
</dbReference>
<evidence type="ECO:0000256" key="2">
    <source>
        <dbReference type="ARBA" id="ARBA00022448"/>
    </source>
</evidence>
<dbReference type="InterPro" id="IPR005821">
    <property type="entry name" value="Ion_trans_dom"/>
</dbReference>
<keyword evidence="2" id="KW-0813">Transport</keyword>
<feature type="domain" description="TRPM-like" evidence="14">
    <location>
        <begin position="502"/>
        <end position="644"/>
    </location>
</feature>
<feature type="transmembrane region" description="Helical" evidence="10">
    <location>
        <begin position="832"/>
        <end position="850"/>
    </location>
</feature>
<feature type="domain" description="TRPM SLOG" evidence="13">
    <location>
        <begin position="50"/>
        <end position="315"/>
    </location>
</feature>
<comment type="catalytic activity">
    <reaction evidence="8">
        <text>Mg(2+)(in) = Mg(2+)(out)</text>
        <dbReference type="Rhea" id="RHEA:29827"/>
        <dbReference type="ChEBI" id="CHEBI:18420"/>
    </reaction>
</comment>